<evidence type="ECO:0000313" key="12">
    <source>
        <dbReference type="Proteomes" id="UP000239326"/>
    </source>
</evidence>
<sequence>MPTSQDQNAPTGAAPNASANQLDTKAQAWSALFSEPMSDLVKRYTASVSFDQRLWRADIEGSLAHAEMLAAQSILSDSDHQEIVRGLQQIHSEIETGRFDWKLDLEDVHLNIEARLTQLVGDAGKRLHTGRSRNDQVATDVRLWLRGEIDLIAVLMQDLQRALVEVASRNVEVILPGFTHLQVAQPVSFAHHLLAYVEMFARDAERMADVRRRVNVLPLGSAALAGTTYPLDRERVARTLGMVDEDGAARVCQNSLDAVSDRDFAIEFSAAASLVMVHISRLSEELVLWMSQNFAFIRIADRFTTGSSIMPQKKNPDVPELARGKTGRVVGHLMSLITLMKGQPLAYNKDNQEDKEPLFDTVDTLKDTLRIFAEMIGGQVDAATGEKSGGITVNPQPMEDAARKGYATATDLADYLVKKGLPFRDAHETVAHAVKAAQSHGCDLSELPLSVLQGFHPQIEKDVYDVLSLRGSLDARNTLGGTAPAQVRMQLARHQARLASKN</sequence>
<dbReference type="CDD" id="cd01359">
    <property type="entry name" value="Argininosuccinate_lyase"/>
    <property type="match status" value="1"/>
</dbReference>
<dbReference type="FunFam" id="1.10.40.30:FF:000001">
    <property type="entry name" value="Argininosuccinate lyase"/>
    <property type="match status" value="1"/>
</dbReference>
<dbReference type="EMBL" id="CP027669">
    <property type="protein sequence ID" value="AVO43223.1"/>
    <property type="molecule type" value="Genomic_DNA"/>
</dbReference>
<dbReference type="PRINTS" id="PR00149">
    <property type="entry name" value="FUMRATELYASE"/>
</dbReference>
<organism evidence="11 12">
    <name type="scientific">Simplicispira suum</name>
    <dbReference type="NCBI Taxonomy" id="2109915"/>
    <lineage>
        <taxon>Bacteria</taxon>
        <taxon>Pseudomonadati</taxon>
        <taxon>Pseudomonadota</taxon>
        <taxon>Betaproteobacteria</taxon>
        <taxon>Burkholderiales</taxon>
        <taxon>Comamonadaceae</taxon>
        <taxon>Simplicispira</taxon>
    </lineage>
</organism>
<evidence type="ECO:0000256" key="1">
    <source>
        <dbReference type="ARBA" id="ARBA00000985"/>
    </source>
</evidence>
<comment type="catalytic activity">
    <reaction evidence="1 7">
        <text>2-(N(omega)-L-arginino)succinate = fumarate + L-arginine</text>
        <dbReference type="Rhea" id="RHEA:24020"/>
        <dbReference type="ChEBI" id="CHEBI:29806"/>
        <dbReference type="ChEBI" id="CHEBI:32682"/>
        <dbReference type="ChEBI" id="CHEBI:57472"/>
        <dbReference type="EC" id="4.3.2.1"/>
    </reaction>
</comment>
<feature type="region of interest" description="Disordered" evidence="8">
    <location>
        <begin position="1"/>
        <end position="21"/>
    </location>
</feature>
<dbReference type="InterPro" id="IPR000362">
    <property type="entry name" value="Fumarate_lyase_fam"/>
</dbReference>
<evidence type="ECO:0000256" key="3">
    <source>
        <dbReference type="ARBA" id="ARBA00012338"/>
    </source>
</evidence>
<dbReference type="PANTHER" id="PTHR43814:SF1">
    <property type="entry name" value="ARGININOSUCCINATE LYASE"/>
    <property type="match status" value="1"/>
</dbReference>
<feature type="compositionally biased region" description="Polar residues" evidence="8">
    <location>
        <begin position="1"/>
        <end position="10"/>
    </location>
</feature>
<evidence type="ECO:0000256" key="8">
    <source>
        <dbReference type="SAM" id="MobiDB-lite"/>
    </source>
</evidence>
<keyword evidence="12" id="KW-1185">Reference proteome</keyword>
<dbReference type="NCBIfam" id="TIGR00838">
    <property type="entry name" value="argH"/>
    <property type="match status" value="1"/>
</dbReference>
<dbReference type="InterPro" id="IPR009049">
    <property type="entry name" value="Argininosuccinate_lyase"/>
</dbReference>
<evidence type="ECO:0000256" key="5">
    <source>
        <dbReference type="ARBA" id="ARBA00022605"/>
    </source>
</evidence>
<gene>
    <name evidence="7 11" type="primary">argH</name>
    <name evidence="11" type="ORF">C6571_11520</name>
</gene>
<dbReference type="GO" id="GO:0042450">
    <property type="term" value="P:L-arginine biosynthetic process via ornithine"/>
    <property type="evidence" value="ECO:0007669"/>
    <property type="project" value="UniProtKB-UniRule"/>
</dbReference>
<evidence type="ECO:0000256" key="2">
    <source>
        <dbReference type="ARBA" id="ARBA00004941"/>
    </source>
</evidence>
<evidence type="ECO:0000259" key="9">
    <source>
        <dbReference type="Pfam" id="PF00206"/>
    </source>
</evidence>
<dbReference type="InterPro" id="IPR024083">
    <property type="entry name" value="Fumarase/histidase_N"/>
</dbReference>
<accession>A0A2S0N5J8</accession>
<dbReference type="UniPathway" id="UPA00068">
    <property type="reaction ID" value="UER00114"/>
</dbReference>
<dbReference type="HAMAP" id="MF_00006">
    <property type="entry name" value="Arg_succ_lyase"/>
    <property type="match status" value="1"/>
</dbReference>
<dbReference type="FunFam" id="1.20.200.10:FF:000015">
    <property type="entry name" value="argininosuccinate lyase isoform X2"/>
    <property type="match status" value="1"/>
</dbReference>
<dbReference type="InterPro" id="IPR022761">
    <property type="entry name" value="Fumarate_lyase_N"/>
</dbReference>
<dbReference type="OrthoDB" id="9769623at2"/>
<protein>
    <recommendedName>
        <fullName evidence="3 7">Argininosuccinate lyase</fullName>
        <shortName evidence="7">ASAL</shortName>
        <ecNumber evidence="3 7">4.3.2.1</ecNumber>
    </recommendedName>
    <alternativeName>
        <fullName evidence="7">Arginosuccinase</fullName>
    </alternativeName>
</protein>
<dbReference type="RefSeq" id="WP_106448198.1">
    <property type="nucleotide sequence ID" value="NZ_CP027669.1"/>
</dbReference>
<keyword evidence="7" id="KW-0963">Cytoplasm</keyword>
<proteinExistence type="inferred from homology"/>
<dbReference type="AlphaFoldDB" id="A0A2S0N5J8"/>
<dbReference type="SUPFAM" id="SSF48557">
    <property type="entry name" value="L-aspartase-like"/>
    <property type="match status" value="1"/>
</dbReference>
<dbReference type="Gene3D" id="1.20.200.10">
    <property type="entry name" value="Fumarase/aspartase (Central domain)"/>
    <property type="match status" value="1"/>
</dbReference>
<dbReference type="FunFam" id="1.10.275.10:FF:000002">
    <property type="entry name" value="Argininosuccinate lyase"/>
    <property type="match status" value="1"/>
</dbReference>
<comment type="similarity">
    <text evidence="7">Belongs to the lyase 1 family. Argininosuccinate lyase subfamily.</text>
</comment>
<dbReference type="PANTHER" id="PTHR43814">
    <property type="entry name" value="ARGININOSUCCINATE LYASE"/>
    <property type="match status" value="1"/>
</dbReference>
<dbReference type="Pfam" id="PF00206">
    <property type="entry name" value="Lyase_1"/>
    <property type="match status" value="1"/>
</dbReference>
<dbReference type="Proteomes" id="UP000239326">
    <property type="component" value="Chromosome"/>
</dbReference>
<comment type="pathway">
    <text evidence="2 7">Amino-acid biosynthesis; L-arginine biosynthesis; L-arginine from L-ornithine and carbamoyl phosphate: step 3/3.</text>
</comment>
<dbReference type="EC" id="4.3.2.1" evidence="3 7"/>
<keyword evidence="4 7" id="KW-0055">Arginine biosynthesis</keyword>
<dbReference type="InterPro" id="IPR020557">
    <property type="entry name" value="Fumarate_lyase_CS"/>
</dbReference>
<dbReference type="Gene3D" id="1.10.275.10">
    <property type="entry name" value="Fumarase/aspartase (N-terminal domain)"/>
    <property type="match status" value="1"/>
</dbReference>
<name>A0A2S0N5J8_9BURK</name>
<reference evidence="11 12" key="1">
    <citation type="submission" date="2018-03" db="EMBL/GenBank/DDBJ databases">
        <title>Genome sequencing of Simplicispira sp.</title>
        <authorList>
            <person name="Kim S.-J."/>
            <person name="Heo J."/>
            <person name="Kwon S.-W."/>
        </authorList>
    </citation>
    <scope>NUCLEOTIDE SEQUENCE [LARGE SCALE GENOMIC DNA]</scope>
    <source>
        <strain evidence="11 12">SC1-8</strain>
    </source>
</reference>
<feature type="domain" description="Argininosuccinate lyase C-terminal" evidence="10">
    <location>
        <begin position="406"/>
        <end position="473"/>
    </location>
</feature>
<evidence type="ECO:0000256" key="4">
    <source>
        <dbReference type="ARBA" id="ARBA00022571"/>
    </source>
</evidence>
<dbReference type="GO" id="GO:0004056">
    <property type="term" value="F:argininosuccinate lyase activity"/>
    <property type="evidence" value="ECO:0007669"/>
    <property type="project" value="UniProtKB-UniRule"/>
</dbReference>
<comment type="subcellular location">
    <subcellularLocation>
        <location evidence="7">Cytoplasm</location>
    </subcellularLocation>
</comment>
<evidence type="ECO:0000259" key="10">
    <source>
        <dbReference type="Pfam" id="PF14698"/>
    </source>
</evidence>
<evidence type="ECO:0000313" key="11">
    <source>
        <dbReference type="EMBL" id="AVO43223.1"/>
    </source>
</evidence>
<dbReference type="InterPro" id="IPR029419">
    <property type="entry name" value="Arg_succ_lyase_C"/>
</dbReference>
<keyword evidence="6 7" id="KW-0456">Lyase</keyword>
<dbReference type="PRINTS" id="PR00145">
    <property type="entry name" value="ARGSUCLYASE"/>
</dbReference>
<dbReference type="KEGG" id="simp:C6571_11520"/>
<feature type="domain" description="Fumarate lyase N-terminal" evidence="9">
    <location>
        <begin position="33"/>
        <end position="331"/>
    </location>
</feature>
<dbReference type="GO" id="GO:0005829">
    <property type="term" value="C:cytosol"/>
    <property type="evidence" value="ECO:0007669"/>
    <property type="project" value="TreeGrafter"/>
</dbReference>
<evidence type="ECO:0000256" key="7">
    <source>
        <dbReference type="HAMAP-Rule" id="MF_00006"/>
    </source>
</evidence>
<evidence type="ECO:0000256" key="6">
    <source>
        <dbReference type="ARBA" id="ARBA00023239"/>
    </source>
</evidence>
<dbReference type="Gene3D" id="1.10.40.30">
    <property type="entry name" value="Fumarase/aspartase (C-terminal domain)"/>
    <property type="match status" value="1"/>
</dbReference>
<dbReference type="PROSITE" id="PS00163">
    <property type="entry name" value="FUMARATE_LYASES"/>
    <property type="match status" value="1"/>
</dbReference>
<keyword evidence="5 7" id="KW-0028">Amino-acid biosynthesis</keyword>
<dbReference type="Pfam" id="PF14698">
    <property type="entry name" value="ASL_C2"/>
    <property type="match status" value="1"/>
</dbReference>
<dbReference type="InterPro" id="IPR008948">
    <property type="entry name" value="L-Aspartase-like"/>
</dbReference>